<dbReference type="OrthoDB" id="9791166at2"/>
<feature type="transmembrane region" description="Helical" evidence="1">
    <location>
        <begin position="25"/>
        <end position="46"/>
    </location>
</feature>
<accession>A0A844Z0X7</accession>
<feature type="transmembrane region" description="Helical" evidence="1">
    <location>
        <begin position="159"/>
        <end position="182"/>
    </location>
</feature>
<sequence>MSSKAAPYLSPRARRRQVWLQIHRWLGIVLLVPMALLGFSGSLQVWPEETVALFNPEREVAATADPAMLNVDHVAAARAALAEYGTIAEIELGEPGTAIVATSVPYSPPQLGSRGPVARQVWVDPDSAETIDSGDTADFMSFMHLLHGILLIPEVGRQVVGIMGLFLVISGVSGIVIFWPGLRRAVQALKWQKRSGAMFNLHRQSGFLLSLVLIFEAISGAWISFPGFFASLIEPGVEQPQRRRPGGPEGTPMEAEPAAWMAAAQSAQAAYDGRLTGIRAPMEETQAWTVTMSSPGKTAEVTVPLAGGAPQVKEEVARQGPPPPTTRAGAVAGWMRGAHYATIGGFAWQVLVFLSGWALTFLAISGVWVWGRRELFGKKKAR</sequence>
<reference evidence="2 3" key="1">
    <citation type="submission" date="2019-12" db="EMBL/GenBank/DDBJ databases">
        <title>Genomic-based taxomic classification of the family Erythrobacteraceae.</title>
        <authorList>
            <person name="Xu L."/>
        </authorList>
    </citation>
    <scope>NUCLEOTIDE SEQUENCE [LARGE SCALE GENOMIC DNA]</scope>
    <source>
        <strain evidence="2 3">M0322</strain>
    </source>
</reference>
<keyword evidence="1" id="KW-0472">Membrane</keyword>
<dbReference type="AlphaFoldDB" id="A0A844Z0X7"/>
<keyword evidence="3" id="KW-1185">Reference proteome</keyword>
<dbReference type="RefSeq" id="WP_160771976.1">
    <property type="nucleotide sequence ID" value="NZ_WTYV01000003.1"/>
</dbReference>
<keyword evidence="1" id="KW-0812">Transmembrane</keyword>
<name>A0A844Z0X7_9SPHN</name>
<comment type="caution">
    <text evidence="2">The sequence shown here is derived from an EMBL/GenBank/DDBJ whole genome shotgun (WGS) entry which is preliminary data.</text>
</comment>
<dbReference type="InterPro" id="IPR005625">
    <property type="entry name" value="PepSY-ass_TM"/>
</dbReference>
<evidence type="ECO:0008006" key="4">
    <source>
        <dbReference type="Google" id="ProtNLM"/>
    </source>
</evidence>
<keyword evidence="1" id="KW-1133">Transmembrane helix</keyword>
<feature type="transmembrane region" description="Helical" evidence="1">
    <location>
        <begin position="346"/>
        <end position="370"/>
    </location>
</feature>
<feature type="transmembrane region" description="Helical" evidence="1">
    <location>
        <begin position="203"/>
        <end position="225"/>
    </location>
</feature>
<dbReference type="PANTHER" id="PTHR34219">
    <property type="entry name" value="IRON-REGULATED INNER MEMBRANE PROTEIN-RELATED"/>
    <property type="match status" value="1"/>
</dbReference>
<gene>
    <name evidence="2" type="ORF">GRI99_10460</name>
</gene>
<dbReference type="Proteomes" id="UP000466966">
    <property type="component" value="Unassembled WGS sequence"/>
</dbReference>
<evidence type="ECO:0000256" key="1">
    <source>
        <dbReference type="SAM" id="Phobius"/>
    </source>
</evidence>
<proteinExistence type="predicted"/>
<evidence type="ECO:0000313" key="2">
    <source>
        <dbReference type="EMBL" id="MXO72057.1"/>
    </source>
</evidence>
<protein>
    <recommendedName>
        <fullName evidence="4">PepSY domain-containing protein</fullName>
    </recommendedName>
</protein>
<dbReference type="EMBL" id="WTYV01000003">
    <property type="protein sequence ID" value="MXO72057.1"/>
    <property type="molecule type" value="Genomic_DNA"/>
</dbReference>
<dbReference type="Pfam" id="PF03929">
    <property type="entry name" value="PepSY_TM"/>
    <property type="match status" value="1"/>
</dbReference>
<organism evidence="2 3">
    <name type="scientific">Alteraurantiacibacter buctensis</name>
    <dbReference type="NCBI Taxonomy" id="1503981"/>
    <lineage>
        <taxon>Bacteria</taxon>
        <taxon>Pseudomonadati</taxon>
        <taxon>Pseudomonadota</taxon>
        <taxon>Alphaproteobacteria</taxon>
        <taxon>Sphingomonadales</taxon>
        <taxon>Erythrobacteraceae</taxon>
        <taxon>Alteraurantiacibacter</taxon>
    </lineage>
</organism>
<evidence type="ECO:0000313" key="3">
    <source>
        <dbReference type="Proteomes" id="UP000466966"/>
    </source>
</evidence>